<keyword evidence="1" id="KW-1133">Transmembrane helix</keyword>
<sequence>MNETSSAYVVVAALAIAIASYVAVKIGLSRLADKLGIELPAFFTGVSALSAFTIFLSITSIVFNLLPLFTLTIVILVFILVGFLIAVRHVLEEYFAGTLSSKIYGIHVGDYIRLGRVAGYITAMKPTSLVVRDMRRNLVYIPYTKLLHEVFRVVKIEEGYELRVYIYVPHGTDISKLRDELATVAAEYGIEGFRIDLEHIGFRGAVLAARGILRDPRREEEARFALLDKAYSVLTAGGLK</sequence>
<gene>
    <name evidence="3" type="ordered locus">TTX_1603</name>
</gene>
<name>G4RKY3_THETK</name>
<dbReference type="EMBL" id="FN869859">
    <property type="protein sequence ID" value="CCC82228.1"/>
    <property type="molecule type" value="Genomic_DNA"/>
</dbReference>
<reference evidence="3 4" key="1">
    <citation type="journal article" date="2011" name="PLoS ONE">
        <title>The complete genome sequence of Thermoproteus tenax: a physiologically versatile member of the Crenarchaeota.</title>
        <authorList>
            <person name="Siebers B."/>
            <person name="Zaparty M."/>
            <person name="Raddatz G."/>
            <person name="Tjaden B."/>
            <person name="Albers S.V."/>
            <person name="Bell S.D."/>
            <person name="Blombach F."/>
            <person name="Kletzin A."/>
            <person name="Kyrpides N."/>
            <person name="Lanz C."/>
            <person name="Plagens A."/>
            <person name="Rampp M."/>
            <person name="Rosinus A."/>
            <person name="von Jan M."/>
            <person name="Makarova K.S."/>
            <person name="Klenk H.P."/>
            <person name="Schuster S.C."/>
            <person name="Hensel R."/>
        </authorList>
    </citation>
    <scope>NUCLEOTIDE SEQUENCE [LARGE SCALE GENOMIC DNA]</scope>
    <source>
        <strain evidence="4">ATCC 35583 / DSM 2078 / JCM 9277 / NBRC 100435 / Kra 1</strain>
    </source>
</reference>
<dbReference type="Proteomes" id="UP000002654">
    <property type="component" value="Chromosome"/>
</dbReference>
<organism evidence="3 4">
    <name type="scientific">Thermoproteus tenax (strain ATCC 35583 / DSM 2078 / JCM 9277 / NBRC 100435 / Kra 1)</name>
    <dbReference type="NCBI Taxonomy" id="768679"/>
    <lineage>
        <taxon>Archaea</taxon>
        <taxon>Thermoproteota</taxon>
        <taxon>Thermoprotei</taxon>
        <taxon>Thermoproteales</taxon>
        <taxon>Thermoproteaceae</taxon>
        <taxon>Thermoproteus</taxon>
    </lineage>
</organism>
<dbReference type="RefSeq" id="WP_014127482.1">
    <property type="nucleotide sequence ID" value="NC_016070.1"/>
</dbReference>
<dbReference type="GO" id="GO:0055085">
    <property type="term" value="P:transmembrane transport"/>
    <property type="evidence" value="ECO:0007669"/>
    <property type="project" value="InterPro"/>
</dbReference>
<evidence type="ECO:0000313" key="3">
    <source>
        <dbReference type="EMBL" id="CCC82228.1"/>
    </source>
</evidence>
<dbReference type="PaxDb" id="768679-TTX_1603"/>
<dbReference type="Pfam" id="PF00924">
    <property type="entry name" value="MS_channel_2nd"/>
    <property type="match status" value="1"/>
</dbReference>
<evidence type="ECO:0000313" key="4">
    <source>
        <dbReference type="Proteomes" id="UP000002654"/>
    </source>
</evidence>
<keyword evidence="1" id="KW-0812">Transmembrane</keyword>
<protein>
    <submittedName>
        <fullName evidence="3">Mechanosensitive ion channel</fullName>
    </submittedName>
</protein>
<dbReference type="PATRIC" id="fig|768679.9.peg.1625"/>
<dbReference type="eggNOG" id="arCOG01571">
    <property type="taxonomic scope" value="Archaea"/>
</dbReference>
<evidence type="ECO:0000256" key="1">
    <source>
        <dbReference type="SAM" id="Phobius"/>
    </source>
</evidence>
<dbReference type="GO" id="GO:0016020">
    <property type="term" value="C:membrane"/>
    <property type="evidence" value="ECO:0007669"/>
    <property type="project" value="InterPro"/>
</dbReference>
<feature type="domain" description="Mechanosensitive ion channel MscS" evidence="2">
    <location>
        <begin position="105"/>
        <end position="149"/>
    </location>
</feature>
<keyword evidence="1" id="KW-0472">Membrane</keyword>
<dbReference type="KEGG" id="ttn:TTX_1603"/>
<dbReference type="OrthoDB" id="28676at2157"/>
<keyword evidence="4" id="KW-1185">Reference proteome</keyword>
<dbReference type="STRING" id="768679.TTX_1603"/>
<proteinExistence type="predicted"/>
<accession>G4RKY3</accession>
<dbReference type="AlphaFoldDB" id="G4RKY3"/>
<dbReference type="GeneID" id="11262484"/>
<evidence type="ECO:0000259" key="2">
    <source>
        <dbReference type="Pfam" id="PF00924"/>
    </source>
</evidence>
<feature type="transmembrane region" description="Helical" evidence="1">
    <location>
        <begin position="40"/>
        <end position="62"/>
    </location>
</feature>
<dbReference type="HOGENOM" id="CLU_1168608_0_0_2"/>
<dbReference type="SUPFAM" id="SSF50182">
    <property type="entry name" value="Sm-like ribonucleoproteins"/>
    <property type="match status" value="1"/>
</dbReference>
<feature type="transmembrane region" description="Helical" evidence="1">
    <location>
        <begin position="68"/>
        <end position="87"/>
    </location>
</feature>
<dbReference type="InterPro" id="IPR010920">
    <property type="entry name" value="LSM_dom_sf"/>
</dbReference>
<feature type="transmembrane region" description="Helical" evidence="1">
    <location>
        <begin position="6"/>
        <end position="28"/>
    </location>
</feature>
<dbReference type="InterPro" id="IPR006685">
    <property type="entry name" value="MscS_channel_2nd"/>
</dbReference>